<proteinExistence type="predicted"/>
<comment type="caution">
    <text evidence="1">The sequence shown here is derived from an EMBL/GenBank/DDBJ whole genome shotgun (WGS) entry which is preliminary data.</text>
</comment>
<dbReference type="AlphaFoldDB" id="A0A3P1SYY0"/>
<dbReference type="RefSeq" id="WP_124924396.1">
    <property type="nucleotide sequence ID" value="NZ_BMOH01000001.1"/>
</dbReference>
<keyword evidence="2" id="KW-1185">Reference proteome</keyword>
<accession>A0A3P1SYY0</accession>
<dbReference type="InterPro" id="IPR001387">
    <property type="entry name" value="Cro/C1-type_HTH"/>
</dbReference>
<reference evidence="1 2" key="1">
    <citation type="submission" date="2018-11" db="EMBL/GenBank/DDBJ databases">
        <title>The draft genome sequence of Amphritea balenae JAMM 1525T.</title>
        <authorList>
            <person name="Fang Z."/>
            <person name="Zhang Y."/>
            <person name="Han X."/>
        </authorList>
    </citation>
    <scope>NUCLEOTIDE SEQUENCE [LARGE SCALE GENOMIC DNA]</scope>
    <source>
        <strain evidence="1 2">JAMM 1525</strain>
    </source>
</reference>
<dbReference type="CDD" id="cd00093">
    <property type="entry name" value="HTH_XRE"/>
    <property type="match status" value="1"/>
</dbReference>
<dbReference type="Gene3D" id="1.10.260.40">
    <property type="entry name" value="lambda repressor-like DNA-binding domains"/>
    <property type="match status" value="1"/>
</dbReference>
<gene>
    <name evidence="1" type="ORF">EHS89_01820</name>
</gene>
<dbReference type="GO" id="GO:0003677">
    <property type="term" value="F:DNA binding"/>
    <property type="evidence" value="ECO:0007669"/>
    <property type="project" value="InterPro"/>
</dbReference>
<evidence type="ECO:0000313" key="2">
    <source>
        <dbReference type="Proteomes" id="UP000267535"/>
    </source>
</evidence>
<dbReference type="OrthoDB" id="9156632at2"/>
<dbReference type="InterPro" id="IPR010982">
    <property type="entry name" value="Lambda_DNA-bd_dom_sf"/>
</dbReference>
<sequence length="80" mass="8837">MKIQVDDVATIGRIAKAARKNQHIRQDDLGSMIDCSHKFIGDVEKGKASVECGRVLRLLNELGIKVHLDLPDDIADELSL</sequence>
<dbReference type="SUPFAM" id="SSF47413">
    <property type="entry name" value="lambda repressor-like DNA-binding domains"/>
    <property type="match status" value="1"/>
</dbReference>
<evidence type="ECO:0000313" key="1">
    <source>
        <dbReference type="EMBL" id="RRD01323.1"/>
    </source>
</evidence>
<dbReference type="EMBL" id="RQXV01000001">
    <property type="protein sequence ID" value="RRD01323.1"/>
    <property type="molecule type" value="Genomic_DNA"/>
</dbReference>
<name>A0A3P1SYY0_9GAMM</name>
<organism evidence="1 2">
    <name type="scientific">Amphritea balenae</name>
    <dbReference type="NCBI Taxonomy" id="452629"/>
    <lineage>
        <taxon>Bacteria</taxon>
        <taxon>Pseudomonadati</taxon>
        <taxon>Pseudomonadota</taxon>
        <taxon>Gammaproteobacteria</taxon>
        <taxon>Oceanospirillales</taxon>
        <taxon>Oceanospirillaceae</taxon>
        <taxon>Amphritea</taxon>
    </lineage>
</organism>
<dbReference type="Proteomes" id="UP000267535">
    <property type="component" value="Unassembled WGS sequence"/>
</dbReference>
<protein>
    <submittedName>
        <fullName evidence="1">Transcriptional regulator</fullName>
    </submittedName>
</protein>